<protein>
    <submittedName>
        <fullName evidence="3">P44/Msp2 family outer membrane protein</fullName>
    </submittedName>
</protein>
<evidence type="ECO:0000313" key="3">
    <source>
        <dbReference type="EMBL" id="MBV7259451.1"/>
    </source>
</evidence>
<dbReference type="Pfam" id="PF01617">
    <property type="entry name" value="Surface_Ag_2"/>
    <property type="match status" value="1"/>
</dbReference>
<feature type="domain" description="Msp4/OMP-like" evidence="2">
    <location>
        <begin position="78"/>
        <end position="220"/>
    </location>
</feature>
<keyword evidence="1" id="KW-0732">Signal</keyword>
<dbReference type="AlphaFoldDB" id="A0A9X1JKY4"/>
<reference evidence="3" key="1">
    <citation type="submission" date="2021-04" db="EMBL/GenBank/DDBJ databases">
        <authorList>
            <person name="Pira H."/>
            <person name="Risdian C."/>
            <person name="Wink J."/>
        </authorList>
    </citation>
    <scope>NUCLEOTIDE SEQUENCE</scope>
    <source>
        <strain evidence="3">WH158</strain>
    </source>
</reference>
<evidence type="ECO:0000313" key="4">
    <source>
        <dbReference type="Proteomes" id="UP001138681"/>
    </source>
</evidence>
<dbReference type="EMBL" id="JAGSPC010000001">
    <property type="protein sequence ID" value="MBV7259451.1"/>
    <property type="molecule type" value="Genomic_DNA"/>
</dbReference>
<feature type="signal peptide" evidence="1">
    <location>
        <begin position="1"/>
        <end position="26"/>
    </location>
</feature>
<name>A0A9X1JKY4_9SPHN</name>
<dbReference type="InterPro" id="IPR002566">
    <property type="entry name" value="Msp4_OMP-like"/>
</dbReference>
<dbReference type="Proteomes" id="UP001138681">
    <property type="component" value="Unassembled WGS sequence"/>
</dbReference>
<sequence>MKYINKISLTPIACAALLAFPGAALADGPYVSISGGVALPEDSKNAGEFDEAVPATADFDEIPAGTELAWNTEFDTGYALSGQVGYAFENGFRVEAEAAYSEYGVGSHNGLTVGGTDIDAVDVAVLTRGAAGAANPTVGAVIADGQGQVSNIGVFGNVFYDIDTGSALKPYVGGGIGYQWVDVDYSPSGVAVGEGDDGAFAYQLMAGASYEVSDSVELFGQYTWRDTTEEADIPLSLVPATLGVESSQSVVLVGVRFGFGG</sequence>
<organism evidence="3 4">
    <name type="scientific">Erythrobacter crassostreae</name>
    <dbReference type="NCBI Taxonomy" id="2828328"/>
    <lineage>
        <taxon>Bacteria</taxon>
        <taxon>Pseudomonadati</taxon>
        <taxon>Pseudomonadota</taxon>
        <taxon>Alphaproteobacteria</taxon>
        <taxon>Sphingomonadales</taxon>
        <taxon>Erythrobacteraceae</taxon>
        <taxon>Erythrobacter/Porphyrobacter group</taxon>
        <taxon>Erythrobacter</taxon>
    </lineage>
</organism>
<feature type="chain" id="PRO_5040864862" evidence="1">
    <location>
        <begin position="27"/>
        <end position="261"/>
    </location>
</feature>
<gene>
    <name evidence="3" type="ORF">KCG46_07685</name>
</gene>
<keyword evidence="4" id="KW-1185">Reference proteome</keyword>
<accession>A0A9X1JKY4</accession>
<evidence type="ECO:0000259" key="2">
    <source>
        <dbReference type="Pfam" id="PF01617"/>
    </source>
</evidence>
<comment type="caution">
    <text evidence="3">The sequence shown here is derived from an EMBL/GenBank/DDBJ whole genome shotgun (WGS) entry which is preliminary data.</text>
</comment>
<evidence type="ECO:0000256" key="1">
    <source>
        <dbReference type="SAM" id="SignalP"/>
    </source>
</evidence>
<dbReference type="RefSeq" id="WP_218404678.1">
    <property type="nucleotide sequence ID" value="NZ_JAGSPC010000001.1"/>
</dbReference>
<proteinExistence type="predicted"/>